<feature type="compositionally biased region" description="Basic residues" evidence="1">
    <location>
        <begin position="1"/>
        <end position="14"/>
    </location>
</feature>
<organism evidence="3 4">
    <name type="scientific">Bacillus mesophilus</name>
    <dbReference type="NCBI Taxonomy" id="1808955"/>
    <lineage>
        <taxon>Bacteria</taxon>
        <taxon>Bacillati</taxon>
        <taxon>Bacillota</taxon>
        <taxon>Bacilli</taxon>
        <taxon>Bacillales</taxon>
        <taxon>Bacillaceae</taxon>
        <taxon>Bacillus</taxon>
    </lineage>
</organism>
<evidence type="ECO:0000313" key="4">
    <source>
        <dbReference type="Proteomes" id="UP000481043"/>
    </source>
</evidence>
<dbReference type="PANTHER" id="PTHR38462:SF1">
    <property type="entry name" value="YPRB RIBONUCLEASE H-LIKE DOMAIN-CONTAINING PROTEIN"/>
    <property type="match status" value="1"/>
</dbReference>
<dbReference type="Pfam" id="PF13482">
    <property type="entry name" value="RNase_H_2"/>
    <property type="match status" value="1"/>
</dbReference>
<dbReference type="AlphaFoldDB" id="A0A6M0Q4G8"/>
<gene>
    <name evidence="3" type="ORF">G4D63_05245</name>
</gene>
<dbReference type="Proteomes" id="UP000481043">
    <property type="component" value="Unassembled WGS sequence"/>
</dbReference>
<protein>
    <recommendedName>
        <fullName evidence="2">YprB ribonuclease H-like domain-containing protein</fullName>
    </recommendedName>
</protein>
<reference evidence="3 4" key="1">
    <citation type="submission" date="2020-02" db="EMBL/GenBank/DDBJ databases">
        <title>Bacillus aquiflavi sp. nov., isolated from yellow water of strong flavor Chinese baijiu in Yibin region of China.</title>
        <authorList>
            <person name="Xie J."/>
        </authorList>
    </citation>
    <scope>NUCLEOTIDE SEQUENCE [LARGE SCALE GENOMIC DNA]</scope>
    <source>
        <strain evidence="3 4">SA4</strain>
    </source>
</reference>
<accession>A0A6M0Q4G8</accession>
<dbReference type="InterPro" id="IPR012337">
    <property type="entry name" value="RNaseH-like_sf"/>
</dbReference>
<dbReference type="GO" id="GO:0003676">
    <property type="term" value="F:nucleic acid binding"/>
    <property type="evidence" value="ECO:0007669"/>
    <property type="project" value="InterPro"/>
</dbReference>
<dbReference type="InterPro" id="IPR038720">
    <property type="entry name" value="YprB_RNase_H-like_dom"/>
</dbReference>
<comment type="caution">
    <text evidence="3">The sequence shown here is derived from an EMBL/GenBank/DDBJ whole genome shotgun (WGS) entry which is preliminary data.</text>
</comment>
<evidence type="ECO:0000259" key="2">
    <source>
        <dbReference type="Pfam" id="PF13482"/>
    </source>
</evidence>
<keyword evidence="4" id="KW-1185">Reference proteome</keyword>
<feature type="region of interest" description="Disordered" evidence="1">
    <location>
        <begin position="1"/>
        <end position="25"/>
    </location>
</feature>
<dbReference type="EMBL" id="JAAIWM010000002">
    <property type="protein sequence ID" value="NEY71142.1"/>
    <property type="molecule type" value="Genomic_DNA"/>
</dbReference>
<dbReference type="Gene3D" id="3.30.420.10">
    <property type="entry name" value="Ribonuclease H-like superfamily/Ribonuclease H"/>
    <property type="match status" value="1"/>
</dbReference>
<dbReference type="RefSeq" id="WP_163178479.1">
    <property type="nucleotide sequence ID" value="NZ_JAAIWM010000002.1"/>
</dbReference>
<feature type="domain" description="YprB ribonuclease H-like" evidence="2">
    <location>
        <begin position="103"/>
        <end position="271"/>
    </location>
</feature>
<dbReference type="InterPro" id="IPR036397">
    <property type="entry name" value="RNaseH_sf"/>
</dbReference>
<sequence>MSLKNKLNRMKKHLGTNSDHQETIEVSQPTEDIPFIQEWEDFDAKPYYFEDQYILIREKEYPLTTNHGLYPLGDLHDVVREWNQSDFSHPLSVAGFQSQDLFFFDTETTGLGGGTGNTIFLLGYARVFKDKVQLRQLFLPSPASEVALYHYFLQEVDYTTLVTFNGKAFDWPQVKTRHTMIRNEVPKLPKFGHFDLLHASRRLWKNEYESLKLSNVEKQILNISRDGDIPGYMAPMIYFHYLEDQNPEGVFGIMKHNETDILTLITLFTHISNKLLHAERGSDNEHFEVARWMEAVGEKVTATRHYYEIVNNKGINNWGAKLALSSVCKKENRYEEAIKLWKELCLGDQVPKSDRIYSAIELAKYYEHKAKEIEPALEFTNMAYEMAQTIPLFNHRELKKRINRLEIKYKKHSDIS</sequence>
<dbReference type="SUPFAM" id="SSF53098">
    <property type="entry name" value="Ribonuclease H-like"/>
    <property type="match status" value="1"/>
</dbReference>
<proteinExistence type="predicted"/>
<dbReference type="PANTHER" id="PTHR38462">
    <property type="entry name" value="EXONUCLEASE-LIKE PROTEIN"/>
    <property type="match status" value="1"/>
</dbReference>
<evidence type="ECO:0000313" key="3">
    <source>
        <dbReference type="EMBL" id="NEY71142.1"/>
    </source>
</evidence>
<name>A0A6M0Q4G8_9BACI</name>
<evidence type="ECO:0000256" key="1">
    <source>
        <dbReference type="SAM" id="MobiDB-lite"/>
    </source>
</evidence>